<dbReference type="AlphaFoldDB" id="A0A165DDH3"/>
<evidence type="ECO:0000259" key="2">
    <source>
        <dbReference type="SMART" id="SM00355"/>
    </source>
</evidence>
<sequence>MSDCSTSVEMEMEMDTRWAAEILISMQYDWQRPHWESAPVAHQHWVTRASAPSKLNNDKCVGHGPASTPTASSSLPPFASRPLPPSNRALAEGWGSGTSRSEETLQVSRSIARWFTCPECPKGAMSFSTADELDEHLWYHDTRSSHTLPTPVTPPSHRTVPQGCSTCPLCSSPKLAFASSDFLEAHLTKMHGLNKLARL</sequence>
<feature type="region of interest" description="Disordered" evidence="1">
    <location>
        <begin position="53"/>
        <end position="102"/>
    </location>
</feature>
<dbReference type="SMART" id="SM00355">
    <property type="entry name" value="ZnF_C2H2"/>
    <property type="match status" value="2"/>
</dbReference>
<feature type="domain" description="C2H2-type" evidence="2">
    <location>
        <begin position="165"/>
        <end position="191"/>
    </location>
</feature>
<organism evidence="3 4">
    <name type="scientific">Calocera cornea HHB12733</name>
    <dbReference type="NCBI Taxonomy" id="1353952"/>
    <lineage>
        <taxon>Eukaryota</taxon>
        <taxon>Fungi</taxon>
        <taxon>Dikarya</taxon>
        <taxon>Basidiomycota</taxon>
        <taxon>Agaricomycotina</taxon>
        <taxon>Dacrymycetes</taxon>
        <taxon>Dacrymycetales</taxon>
        <taxon>Dacrymycetaceae</taxon>
        <taxon>Calocera</taxon>
    </lineage>
</organism>
<dbReference type="InParanoid" id="A0A165DDH3"/>
<reference evidence="3 4" key="1">
    <citation type="journal article" date="2016" name="Mol. Biol. Evol.">
        <title>Comparative Genomics of Early-Diverging Mushroom-Forming Fungi Provides Insights into the Origins of Lignocellulose Decay Capabilities.</title>
        <authorList>
            <person name="Nagy L.G."/>
            <person name="Riley R."/>
            <person name="Tritt A."/>
            <person name="Adam C."/>
            <person name="Daum C."/>
            <person name="Floudas D."/>
            <person name="Sun H."/>
            <person name="Yadav J.S."/>
            <person name="Pangilinan J."/>
            <person name="Larsson K.H."/>
            <person name="Matsuura K."/>
            <person name="Barry K."/>
            <person name="Labutti K."/>
            <person name="Kuo R."/>
            <person name="Ohm R.A."/>
            <person name="Bhattacharya S.S."/>
            <person name="Shirouzu T."/>
            <person name="Yoshinaga Y."/>
            <person name="Martin F.M."/>
            <person name="Grigoriev I.V."/>
            <person name="Hibbett D.S."/>
        </authorList>
    </citation>
    <scope>NUCLEOTIDE SEQUENCE [LARGE SCALE GENOMIC DNA]</scope>
    <source>
        <strain evidence="3 4">HHB12733</strain>
    </source>
</reference>
<dbReference type="Gene3D" id="3.30.160.60">
    <property type="entry name" value="Classic Zinc Finger"/>
    <property type="match status" value="1"/>
</dbReference>
<protein>
    <recommendedName>
        <fullName evidence="2">C2H2-type domain-containing protein</fullName>
    </recommendedName>
</protein>
<name>A0A165DDH3_9BASI</name>
<dbReference type="InterPro" id="IPR013087">
    <property type="entry name" value="Znf_C2H2_type"/>
</dbReference>
<evidence type="ECO:0000256" key="1">
    <source>
        <dbReference type="SAM" id="MobiDB-lite"/>
    </source>
</evidence>
<dbReference type="EMBL" id="KV424062">
    <property type="protein sequence ID" value="KZT52573.1"/>
    <property type="molecule type" value="Genomic_DNA"/>
</dbReference>
<gene>
    <name evidence="3" type="ORF">CALCODRAFT_82867</name>
</gene>
<accession>A0A165DDH3</accession>
<feature type="domain" description="C2H2-type" evidence="2">
    <location>
        <begin position="115"/>
        <end position="140"/>
    </location>
</feature>
<dbReference type="Proteomes" id="UP000076842">
    <property type="component" value="Unassembled WGS sequence"/>
</dbReference>
<proteinExistence type="predicted"/>
<feature type="compositionally biased region" description="Low complexity" evidence="1">
    <location>
        <begin position="65"/>
        <end position="80"/>
    </location>
</feature>
<evidence type="ECO:0000313" key="4">
    <source>
        <dbReference type="Proteomes" id="UP000076842"/>
    </source>
</evidence>
<keyword evidence="4" id="KW-1185">Reference proteome</keyword>
<evidence type="ECO:0000313" key="3">
    <source>
        <dbReference type="EMBL" id="KZT52573.1"/>
    </source>
</evidence>
<dbReference type="OrthoDB" id="10504221at2759"/>